<dbReference type="AlphaFoldDB" id="A0A1R4HIQ8"/>
<organism evidence="1 2">
    <name type="scientific">Crenothrix polyspora</name>
    <dbReference type="NCBI Taxonomy" id="360316"/>
    <lineage>
        <taxon>Bacteria</taxon>
        <taxon>Pseudomonadati</taxon>
        <taxon>Pseudomonadota</taxon>
        <taxon>Gammaproteobacteria</taxon>
        <taxon>Methylococcales</taxon>
        <taxon>Crenotrichaceae</taxon>
        <taxon>Crenothrix</taxon>
    </lineage>
</organism>
<protein>
    <submittedName>
        <fullName evidence="1">Uncharacterized protein</fullName>
    </submittedName>
</protein>
<dbReference type="Proteomes" id="UP000195667">
    <property type="component" value="Unassembled WGS sequence"/>
</dbReference>
<reference evidence="2" key="1">
    <citation type="submission" date="2017-02" db="EMBL/GenBank/DDBJ databases">
        <authorList>
            <person name="Daims H."/>
        </authorList>
    </citation>
    <scope>NUCLEOTIDE SEQUENCE [LARGE SCALE GENOMIC DNA]</scope>
</reference>
<accession>A0A1R4HIQ8</accession>
<keyword evidence="2" id="KW-1185">Reference proteome</keyword>
<evidence type="ECO:0000313" key="1">
    <source>
        <dbReference type="EMBL" id="SJM96093.1"/>
    </source>
</evidence>
<gene>
    <name evidence="1" type="ORF">CRENPOLYSF1_850008</name>
</gene>
<proteinExistence type="predicted"/>
<dbReference type="EMBL" id="FUKI01000165">
    <property type="protein sequence ID" value="SJM96093.1"/>
    <property type="molecule type" value="Genomic_DNA"/>
</dbReference>
<sequence>MLSLSKHELAQVISCAFLSHFGYLLKAGQFQVKPFVVRLSNHEQQPSTSSGRTVVVVYCPVYKWVAVIFKCRICFIQRKIQHTAFST</sequence>
<evidence type="ECO:0000313" key="2">
    <source>
        <dbReference type="Proteomes" id="UP000195667"/>
    </source>
</evidence>
<name>A0A1R4HIQ8_9GAMM</name>